<dbReference type="InterPro" id="IPR013762">
    <property type="entry name" value="Integrase-like_cat_sf"/>
</dbReference>
<dbReference type="Gene3D" id="1.10.150.130">
    <property type="match status" value="1"/>
</dbReference>
<dbReference type="KEGG" id="gaw:V144x_09670"/>
<protein>
    <submittedName>
        <fullName evidence="5">Tyrosine recombinase XerC</fullName>
    </submittedName>
</protein>
<comment type="similarity">
    <text evidence="1">Belongs to the 'phage' integrase family.</text>
</comment>
<gene>
    <name evidence="5" type="primary">xerC_1</name>
    <name evidence="5" type="ORF">V144x_09670</name>
</gene>
<reference evidence="5 6" key="1">
    <citation type="submission" date="2019-03" db="EMBL/GenBank/DDBJ databases">
        <title>Deep-cultivation of Planctomycetes and their phenomic and genomic characterization uncovers novel biology.</title>
        <authorList>
            <person name="Wiegand S."/>
            <person name="Jogler M."/>
            <person name="Boedeker C."/>
            <person name="Pinto D."/>
            <person name="Vollmers J."/>
            <person name="Rivas-Marin E."/>
            <person name="Kohn T."/>
            <person name="Peeters S.H."/>
            <person name="Heuer A."/>
            <person name="Rast P."/>
            <person name="Oberbeckmann S."/>
            <person name="Bunk B."/>
            <person name="Jeske O."/>
            <person name="Meyerdierks A."/>
            <person name="Storesund J.E."/>
            <person name="Kallscheuer N."/>
            <person name="Luecker S."/>
            <person name="Lage O.M."/>
            <person name="Pohl T."/>
            <person name="Merkel B.J."/>
            <person name="Hornburger P."/>
            <person name="Mueller R.-W."/>
            <person name="Bruemmer F."/>
            <person name="Labrenz M."/>
            <person name="Spormann A.M."/>
            <person name="Op den Camp H."/>
            <person name="Overmann J."/>
            <person name="Amann R."/>
            <person name="Jetten M.S.M."/>
            <person name="Mascher T."/>
            <person name="Medema M.H."/>
            <person name="Devos D.P."/>
            <person name="Kaster A.-K."/>
            <person name="Ovreas L."/>
            <person name="Rohde M."/>
            <person name="Galperin M.Y."/>
            <person name="Jogler C."/>
        </authorList>
    </citation>
    <scope>NUCLEOTIDE SEQUENCE [LARGE SCALE GENOMIC DNA]</scope>
    <source>
        <strain evidence="5 6">V144</strain>
    </source>
</reference>
<dbReference type="PANTHER" id="PTHR30349">
    <property type="entry name" value="PHAGE INTEGRASE-RELATED"/>
    <property type="match status" value="1"/>
</dbReference>
<organism evidence="5 6">
    <name type="scientific">Gimesia aquarii</name>
    <dbReference type="NCBI Taxonomy" id="2527964"/>
    <lineage>
        <taxon>Bacteria</taxon>
        <taxon>Pseudomonadati</taxon>
        <taxon>Planctomycetota</taxon>
        <taxon>Planctomycetia</taxon>
        <taxon>Planctomycetales</taxon>
        <taxon>Planctomycetaceae</taxon>
        <taxon>Gimesia</taxon>
    </lineage>
</organism>
<evidence type="ECO:0000256" key="2">
    <source>
        <dbReference type="ARBA" id="ARBA00023125"/>
    </source>
</evidence>
<dbReference type="CDD" id="cd00796">
    <property type="entry name" value="INT_Rci_Hp1_C"/>
    <property type="match status" value="1"/>
</dbReference>
<dbReference type="InterPro" id="IPR002104">
    <property type="entry name" value="Integrase_catalytic"/>
</dbReference>
<dbReference type="EMBL" id="CP037920">
    <property type="protein sequence ID" value="QDT95522.1"/>
    <property type="molecule type" value="Genomic_DNA"/>
</dbReference>
<dbReference type="SUPFAM" id="SSF56349">
    <property type="entry name" value="DNA breaking-rejoining enzymes"/>
    <property type="match status" value="1"/>
</dbReference>
<evidence type="ECO:0000313" key="6">
    <source>
        <dbReference type="Proteomes" id="UP000318704"/>
    </source>
</evidence>
<evidence type="ECO:0000313" key="5">
    <source>
        <dbReference type="EMBL" id="QDT95522.1"/>
    </source>
</evidence>
<dbReference type="InterPro" id="IPR050090">
    <property type="entry name" value="Tyrosine_recombinase_XerCD"/>
</dbReference>
<dbReference type="Pfam" id="PF00589">
    <property type="entry name" value="Phage_integrase"/>
    <property type="match status" value="1"/>
</dbReference>
<dbReference type="InterPro" id="IPR011010">
    <property type="entry name" value="DNA_brk_join_enz"/>
</dbReference>
<dbReference type="Proteomes" id="UP000318704">
    <property type="component" value="Chromosome"/>
</dbReference>
<dbReference type="Gene3D" id="1.10.443.10">
    <property type="entry name" value="Intergrase catalytic core"/>
    <property type="match status" value="1"/>
</dbReference>
<dbReference type="PANTHER" id="PTHR30349:SF41">
    <property type="entry name" value="INTEGRASE_RECOMBINASE PROTEIN MJ0367-RELATED"/>
    <property type="match status" value="1"/>
</dbReference>
<dbReference type="PROSITE" id="PS51898">
    <property type="entry name" value="TYR_RECOMBINASE"/>
    <property type="match status" value="1"/>
</dbReference>
<name>A0A517VR90_9PLAN</name>
<sequence>MISNSQTSSIDSDRLTLRKAFLEHYKSPDLKPRTLECYENMLGHWEALTDDPEVFDIENKTLQTFRNAFMEDHTPPTFNKLRRHILAIMNRLGPPGPRNREGLGILKEFVWIKPLKENEKIPRVANDQQLNAIYEACAVATWPNFEFGSAAWWRAVVVFLYNTGLRRNDFLDLTIKEVDLDKGMITFDAEKTGKQRRLPLHQSVIDHFQLIWSDRELVFPKPKGFKQLYGQFYKIQMAARIDGEDHFTFHQLRSTCGTNLFVRSPAAAQEMLGHSSVETTRRSYANVSNHLIEEALATPQPAAFQTSSNPDDDPDPDILRFPA</sequence>
<feature type="domain" description="Tyr recombinase" evidence="4">
    <location>
        <begin position="120"/>
        <end position="297"/>
    </location>
</feature>
<dbReference type="AlphaFoldDB" id="A0A517VR90"/>
<dbReference type="GO" id="GO:0006310">
    <property type="term" value="P:DNA recombination"/>
    <property type="evidence" value="ECO:0007669"/>
    <property type="project" value="UniProtKB-KW"/>
</dbReference>
<evidence type="ECO:0000256" key="1">
    <source>
        <dbReference type="ARBA" id="ARBA00008857"/>
    </source>
</evidence>
<dbReference type="GO" id="GO:0003677">
    <property type="term" value="F:DNA binding"/>
    <property type="evidence" value="ECO:0007669"/>
    <property type="project" value="UniProtKB-KW"/>
</dbReference>
<accession>A0A517VR90</accession>
<dbReference type="RefSeq" id="WP_144982106.1">
    <property type="nucleotide sequence ID" value="NZ_CP037920.1"/>
</dbReference>
<keyword evidence="2" id="KW-0238">DNA-binding</keyword>
<evidence type="ECO:0000256" key="3">
    <source>
        <dbReference type="ARBA" id="ARBA00023172"/>
    </source>
</evidence>
<evidence type="ECO:0000259" key="4">
    <source>
        <dbReference type="PROSITE" id="PS51898"/>
    </source>
</evidence>
<dbReference type="InterPro" id="IPR010998">
    <property type="entry name" value="Integrase_recombinase_N"/>
</dbReference>
<dbReference type="GO" id="GO:0015074">
    <property type="term" value="P:DNA integration"/>
    <property type="evidence" value="ECO:0007669"/>
    <property type="project" value="InterPro"/>
</dbReference>
<proteinExistence type="inferred from homology"/>
<keyword evidence="3" id="KW-0233">DNA recombination</keyword>